<evidence type="ECO:0000313" key="2">
    <source>
        <dbReference type="Proteomes" id="UP000014568"/>
    </source>
</evidence>
<dbReference type="STRING" id="632955.GCA_000829675_01425"/>
<dbReference type="HOGENOM" id="CLU_020336_12_2_6"/>
<dbReference type="OrthoDB" id="9780744at2"/>
<sequence length="238" mass="27075">MAKRILLITGWGVGTEVLEDFALALRDKQFNVDLINIFDPAHAVTLDSYSDLAQHYDILMGWSLGGQLASILAEQVWQRTRQAKTLITLASNPCFVQSEHWPKAMSQQAFSQFKQSYLDHPEACIKRFCYLISQGSLQHKKDWLTLQSLLKAQDFLEMKQGLNTLLQLNTVPILQNYEGQQFHLLAEQDQLLSHQIATDLHKLAAKFLNIIKIDGSHAFPVTNVKQTSEKIVQICQQL</sequence>
<comment type="caution">
    <text evidence="1">The sequence shown here is derived from an EMBL/GenBank/DDBJ whole genome shotgun (WGS) entry which is preliminary data.</text>
</comment>
<dbReference type="Gene3D" id="3.40.50.1820">
    <property type="entry name" value="alpha/beta hydrolase"/>
    <property type="match status" value="1"/>
</dbReference>
<proteinExistence type="predicted"/>
<gene>
    <name evidence="1" type="ORF">F945_00741</name>
</gene>
<dbReference type="InterPro" id="IPR029058">
    <property type="entry name" value="AB_hydrolase_fold"/>
</dbReference>
<dbReference type="AlphaFoldDB" id="S3NND1"/>
<organism evidence="1 2">
    <name type="scientific">Acinetobacter rudis CIP 110305</name>
    <dbReference type="NCBI Taxonomy" id="421052"/>
    <lineage>
        <taxon>Bacteria</taxon>
        <taxon>Pseudomonadati</taxon>
        <taxon>Pseudomonadota</taxon>
        <taxon>Gammaproteobacteria</taxon>
        <taxon>Moraxellales</taxon>
        <taxon>Moraxellaceae</taxon>
        <taxon>Acinetobacter</taxon>
    </lineage>
</organism>
<dbReference type="eggNOG" id="COG1073">
    <property type="taxonomic scope" value="Bacteria"/>
</dbReference>
<dbReference type="SUPFAM" id="SSF53474">
    <property type="entry name" value="alpha/beta-Hydrolases"/>
    <property type="match status" value="1"/>
</dbReference>
<dbReference type="Proteomes" id="UP000014568">
    <property type="component" value="Unassembled WGS sequence"/>
</dbReference>
<dbReference type="RefSeq" id="WP_016655172.1">
    <property type="nucleotide sequence ID" value="NZ_KE340351.1"/>
</dbReference>
<name>S3NND1_9GAMM</name>
<accession>S3NND1</accession>
<evidence type="ECO:0008006" key="3">
    <source>
        <dbReference type="Google" id="ProtNLM"/>
    </source>
</evidence>
<evidence type="ECO:0000313" key="1">
    <source>
        <dbReference type="EMBL" id="EPF79853.1"/>
    </source>
</evidence>
<keyword evidence="2" id="KW-1185">Reference proteome</keyword>
<reference evidence="1 2" key="1">
    <citation type="submission" date="2013-06" db="EMBL/GenBank/DDBJ databases">
        <title>The Genome Sequence of Acinetobacter rudis CIP 110305.</title>
        <authorList>
            <consortium name="The Broad Institute Genome Sequencing Platform"/>
            <consortium name="The Broad Institute Genome Sequencing Center for Infectious Disease"/>
            <person name="Cerqueira G."/>
            <person name="Feldgarden M."/>
            <person name="Courvalin P."/>
            <person name="Perichon B."/>
            <person name="Grillot-Courvalin C."/>
            <person name="Clermont D."/>
            <person name="Rocha E."/>
            <person name="Yoon E.-J."/>
            <person name="Nemec A."/>
            <person name="Young S.K."/>
            <person name="Zeng Q."/>
            <person name="Gargeya S."/>
            <person name="Fitzgerald M."/>
            <person name="Abouelleil A."/>
            <person name="Alvarado L."/>
            <person name="Berlin A.M."/>
            <person name="Chapman S.B."/>
            <person name="Dewar J."/>
            <person name="Goldberg J."/>
            <person name="Griggs A."/>
            <person name="Gujja S."/>
            <person name="Hansen M."/>
            <person name="Howarth C."/>
            <person name="Imamovic A."/>
            <person name="Larimer J."/>
            <person name="McCowan C."/>
            <person name="Murphy C."/>
            <person name="Pearson M."/>
            <person name="Priest M."/>
            <person name="Roberts A."/>
            <person name="Saif S."/>
            <person name="Shea T."/>
            <person name="Sykes S."/>
            <person name="Wortman J."/>
            <person name="Nusbaum C."/>
            <person name="Birren B."/>
        </authorList>
    </citation>
    <scope>NUCLEOTIDE SEQUENCE [LARGE SCALE GENOMIC DNA]</scope>
    <source>
        <strain evidence="1 2">CIP 110305</strain>
    </source>
</reference>
<dbReference type="EMBL" id="ATGI01000006">
    <property type="protein sequence ID" value="EPF79853.1"/>
    <property type="molecule type" value="Genomic_DNA"/>
</dbReference>
<protein>
    <recommendedName>
        <fullName evidence="3">Pimelyl-[acyl-carrier protein] methyl esterase</fullName>
    </recommendedName>
</protein>
<dbReference type="PATRIC" id="fig|421052.3.peg.732"/>